<dbReference type="InterPro" id="IPR008869">
    <property type="entry name" value="MlaC/ttg2D"/>
</dbReference>
<sequence>MRSLNTPILALLLSLSTVSCAEESEVENTHVAAKTAAIENIQEVNEVNEVSAKAMPTPEVVEVAKPAGPVQTIQTAIVKLNQLTTVATYSPQLVGRLIQTEVAPLFDFDHIASEIALVSNLRLGNEEQAYFVTKIKQNIVASLLSRLTQTRSTSFAFISARPIIGGSISVKLKVNGYYSYGMFLDLIFHQTADQSWKIADIVLNNDSLINYYQKMVLIKLRRYGVYGMLGRL</sequence>
<evidence type="ECO:0000313" key="1">
    <source>
        <dbReference type="EMBL" id="SFV77015.1"/>
    </source>
</evidence>
<dbReference type="AlphaFoldDB" id="A0A1W1D8S1"/>
<gene>
    <name evidence="1" type="ORF">MNB_SUP05-4-278</name>
</gene>
<dbReference type="Gene3D" id="3.10.450.710">
    <property type="entry name" value="Tgt2/MlaC"/>
    <property type="match status" value="1"/>
</dbReference>
<reference evidence="1" key="1">
    <citation type="submission" date="2016-10" db="EMBL/GenBank/DDBJ databases">
        <authorList>
            <person name="de Groot N.N."/>
        </authorList>
    </citation>
    <scope>NUCLEOTIDE SEQUENCE</scope>
</reference>
<organism evidence="1">
    <name type="scientific">hydrothermal vent metagenome</name>
    <dbReference type="NCBI Taxonomy" id="652676"/>
    <lineage>
        <taxon>unclassified sequences</taxon>
        <taxon>metagenomes</taxon>
        <taxon>ecological metagenomes</taxon>
    </lineage>
</organism>
<accession>A0A1W1D8S1</accession>
<dbReference type="InterPro" id="IPR042245">
    <property type="entry name" value="Tgt2/MlaC_sf"/>
</dbReference>
<dbReference type="PROSITE" id="PS51257">
    <property type="entry name" value="PROKAR_LIPOPROTEIN"/>
    <property type="match status" value="1"/>
</dbReference>
<dbReference type="EMBL" id="FPHR01000015">
    <property type="protein sequence ID" value="SFV77015.1"/>
    <property type="molecule type" value="Genomic_DNA"/>
</dbReference>
<name>A0A1W1D8S1_9ZZZZ</name>
<dbReference type="Pfam" id="PF05494">
    <property type="entry name" value="MlaC"/>
    <property type="match status" value="1"/>
</dbReference>
<protein>
    <recommendedName>
        <fullName evidence="2">Lipoprotein</fullName>
    </recommendedName>
</protein>
<evidence type="ECO:0008006" key="2">
    <source>
        <dbReference type="Google" id="ProtNLM"/>
    </source>
</evidence>
<proteinExistence type="predicted"/>